<evidence type="ECO:0000313" key="6">
    <source>
        <dbReference type="Proteomes" id="UP000663853"/>
    </source>
</evidence>
<keyword evidence="2" id="KW-0689">Ribosomal protein</keyword>
<dbReference type="PANTHER" id="PTHR10715:SF0">
    <property type="entry name" value="LARGE RIBOSOMAL SUBUNIT PROTEIN EL6"/>
    <property type="match status" value="1"/>
</dbReference>
<dbReference type="FunFam" id="2.30.30.30:FF:000014">
    <property type="entry name" value="60S ribosomal protein L6"/>
    <property type="match status" value="1"/>
</dbReference>
<feature type="region of interest" description="Disordered" evidence="4">
    <location>
        <begin position="1"/>
        <end position="77"/>
    </location>
</feature>
<feature type="compositionally biased region" description="Basic and acidic residues" evidence="4">
    <location>
        <begin position="28"/>
        <end position="38"/>
    </location>
</feature>
<dbReference type="Pfam" id="PF01159">
    <property type="entry name" value="Ribosomal_L6e"/>
    <property type="match status" value="1"/>
</dbReference>
<accession>A0A8H3CM90</accession>
<dbReference type="GO" id="GO:0002181">
    <property type="term" value="P:cytoplasmic translation"/>
    <property type="evidence" value="ECO:0007669"/>
    <property type="project" value="TreeGrafter"/>
</dbReference>
<comment type="caution">
    <text evidence="5">The sequence shown here is derived from an EMBL/GenBank/DDBJ whole genome shotgun (WGS) entry which is preliminary data.</text>
</comment>
<comment type="similarity">
    <text evidence="1">Belongs to the eukaryotic ribosomal protein eL6 family.</text>
</comment>
<evidence type="ECO:0000256" key="1">
    <source>
        <dbReference type="ARBA" id="ARBA00010592"/>
    </source>
</evidence>
<dbReference type="AlphaFoldDB" id="A0A8H3CM90"/>
<reference evidence="5" key="1">
    <citation type="submission" date="2021-01" db="EMBL/GenBank/DDBJ databases">
        <authorList>
            <person name="Kaushik A."/>
        </authorList>
    </citation>
    <scope>NUCLEOTIDE SEQUENCE</scope>
    <source>
        <strain evidence="5">AG6-10EEA</strain>
    </source>
</reference>
<dbReference type="GO" id="GO:0022625">
    <property type="term" value="C:cytosolic large ribosomal subunit"/>
    <property type="evidence" value="ECO:0007669"/>
    <property type="project" value="TreeGrafter"/>
</dbReference>
<dbReference type="GO" id="GO:0003735">
    <property type="term" value="F:structural constituent of ribosome"/>
    <property type="evidence" value="ECO:0007669"/>
    <property type="project" value="InterPro"/>
</dbReference>
<gene>
    <name evidence="5" type="ORF">RDB_LOCUS96210</name>
</gene>
<evidence type="ECO:0000256" key="4">
    <source>
        <dbReference type="SAM" id="MobiDB-lite"/>
    </source>
</evidence>
<evidence type="ECO:0000256" key="3">
    <source>
        <dbReference type="ARBA" id="ARBA00023274"/>
    </source>
</evidence>
<dbReference type="EMBL" id="CAJMXA010002748">
    <property type="protein sequence ID" value="CAE6486797.1"/>
    <property type="molecule type" value="Genomic_DNA"/>
</dbReference>
<keyword evidence="3" id="KW-0687">Ribonucleoprotein</keyword>
<feature type="region of interest" description="Disordered" evidence="4">
    <location>
        <begin position="164"/>
        <end position="189"/>
    </location>
</feature>
<protein>
    <recommendedName>
        <fullName evidence="7">60S ribosomal protein L6</fullName>
    </recommendedName>
</protein>
<evidence type="ECO:0008006" key="7">
    <source>
        <dbReference type="Google" id="ProtNLM"/>
    </source>
</evidence>
<dbReference type="InterPro" id="IPR014722">
    <property type="entry name" value="Rib_uL2_dom2"/>
</dbReference>
<dbReference type="GO" id="GO:0000027">
    <property type="term" value="P:ribosomal large subunit assembly"/>
    <property type="evidence" value="ECO:0007669"/>
    <property type="project" value="TreeGrafter"/>
</dbReference>
<evidence type="ECO:0000256" key="2">
    <source>
        <dbReference type="ARBA" id="ARBA00022980"/>
    </source>
</evidence>
<name>A0A8H3CM90_9AGAM</name>
<dbReference type="Proteomes" id="UP000663853">
    <property type="component" value="Unassembled WGS sequence"/>
</dbReference>
<dbReference type="CDD" id="cd13156">
    <property type="entry name" value="KOW_RPL6"/>
    <property type="match status" value="1"/>
</dbReference>
<dbReference type="PANTHER" id="PTHR10715">
    <property type="entry name" value="60S RIBOSOMAL PROTEIN L6"/>
    <property type="match status" value="1"/>
</dbReference>
<proteinExistence type="inferred from homology"/>
<dbReference type="InterPro" id="IPR041997">
    <property type="entry name" value="Ribosomal_eL6_KOW"/>
</dbReference>
<organism evidence="5 6">
    <name type="scientific">Rhizoctonia solani</name>
    <dbReference type="NCBI Taxonomy" id="456999"/>
    <lineage>
        <taxon>Eukaryota</taxon>
        <taxon>Fungi</taxon>
        <taxon>Dikarya</taxon>
        <taxon>Basidiomycota</taxon>
        <taxon>Agaricomycotina</taxon>
        <taxon>Agaricomycetes</taxon>
        <taxon>Cantharellales</taxon>
        <taxon>Ceratobasidiaceae</taxon>
        <taxon>Rhizoctonia</taxon>
    </lineage>
</organism>
<dbReference type="SUPFAM" id="SSF50104">
    <property type="entry name" value="Translation proteins SH3-like domain"/>
    <property type="match status" value="1"/>
</dbReference>
<dbReference type="GO" id="GO:0003723">
    <property type="term" value="F:RNA binding"/>
    <property type="evidence" value="ECO:0007669"/>
    <property type="project" value="TreeGrafter"/>
</dbReference>
<dbReference type="Gene3D" id="2.30.30.30">
    <property type="match status" value="1"/>
</dbReference>
<evidence type="ECO:0000313" key="5">
    <source>
        <dbReference type="EMBL" id="CAE6486797.1"/>
    </source>
</evidence>
<dbReference type="InterPro" id="IPR008991">
    <property type="entry name" value="Translation_prot_SH3-like_sf"/>
</dbReference>
<dbReference type="InterPro" id="IPR000915">
    <property type="entry name" value="60S_ribosomal_eL6"/>
</dbReference>
<sequence>MARTKDSRASLPTRRGLKATKAAAAEPGPEHKEVKVGGEKNSGTRLVPTNKAARYYPGEDTHTKRKSSRTANPTKLRNTITPGTVLILLAGRFRGKRVVFLKQLESGLLLVTGPYKVNGVPLKRVNQAYVIATSTKIDISGVSIDEKLNDKYFAKPASSASKDKEAEFFTDGKPKPKEAYPEAKASDQKTIDQALLAEIKKTENLSKYLKASFGLSKGQFPHQLRF</sequence>